<dbReference type="InterPro" id="IPR015915">
    <property type="entry name" value="Kelch-typ_b-propeller"/>
</dbReference>
<evidence type="ECO:0000256" key="1">
    <source>
        <dbReference type="SAM" id="SignalP"/>
    </source>
</evidence>
<proteinExistence type="predicted"/>
<dbReference type="Gene3D" id="2.120.10.80">
    <property type="entry name" value="Kelch-type beta propeller"/>
    <property type="match status" value="2"/>
</dbReference>
<dbReference type="PROSITE" id="PS51257">
    <property type="entry name" value="PROKAR_LIPOPROTEIN"/>
    <property type="match status" value="1"/>
</dbReference>
<gene>
    <name evidence="2" type="ORF">GCM10023091_23000</name>
</gene>
<evidence type="ECO:0000313" key="2">
    <source>
        <dbReference type="EMBL" id="GAA4439987.1"/>
    </source>
</evidence>
<dbReference type="PANTHER" id="PTHR23244">
    <property type="entry name" value="KELCH REPEAT DOMAIN"/>
    <property type="match status" value="1"/>
</dbReference>
<sequence length="342" mass="39061">MGKINKSGSLFKHTALAAAIAAACTACPVIAQTWNLETKAAQWQPRDSQGQLVFNNSMWILGGWFTSNAAPPRDVWRSNNGKDWELVTADAPWKHSDFPMAVAFKKRMWMMGGWYNGRLPGHEAGNEIWSSEDGAQWKSEGKAAWSPRLAGAIVEFKNKLWIFGGSENYYFGDEKSLKNDVWVSKDGKSWTRVLENAPWAPRAYHQVAVFKGKLYLMAGGNYTPAYQARNDVWVSEDGKNWKQLTEKAPWHERLWFTSAVYRDRLWILGGWSNSPSKNWDDAWYTEDGVKWTQYKSGQAWKERHAQATFVFDDKLWIGGGMTPPLVNDVWSLSLPKKWNPEK</sequence>
<reference evidence="3" key="1">
    <citation type="journal article" date="2019" name="Int. J. Syst. Evol. Microbiol.">
        <title>The Global Catalogue of Microorganisms (GCM) 10K type strain sequencing project: providing services to taxonomists for standard genome sequencing and annotation.</title>
        <authorList>
            <consortium name="The Broad Institute Genomics Platform"/>
            <consortium name="The Broad Institute Genome Sequencing Center for Infectious Disease"/>
            <person name="Wu L."/>
            <person name="Ma J."/>
        </authorList>
    </citation>
    <scope>NUCLEOTIDE SEQUENCE [LARGE SCALE GENOMIC DNA]</scope>
    <source>
        <strain evidence="3">JCM 31920</strain>
    </source>
</reference>
<feature type="chain" id="PRO_5045315941" description="Galactose oxidase" evidence="1">
    <location>
        <begin position="32"/>
        <end position="342"/>
    </location>
</feature>
<dbReference type="SUPFAM" id="SSF117281">
    <property type="entry name" value="Kelch motif"/>
    <property type="match status" value="2"/>
</dbReference>
<organism evidence="2 3">
    <name type="scientific">Ravibacter arvi</name>
    <dbReference type="NCBI Taxonomy" id="2051041"/>
    <lineage>
        <taxon>Bacteria</taxon>
        <taxon>Pseudomonadati</taxon>
        <taxon>Bacteroidota</taxon>
        <taxon>Cytophagia</taxon>
        <taxon>Cytophagales</taxon>
        <taxon>Spirosomataceae</taxon>
        <taxon>Ravibacter</taxon>
    </lineage>
</organism>
<dbReference type="RefSeq" id="WP_345029109.1">
    <property type="nucleotide sequence ID" value="NZ_BAABEY010000023.1"/>
</dbReference>
<dbReference type="Proteomes" id="UP001501508">
    <property type="component" value="Unassembled WGS sequence"/>
</dbReference>
<name>A0ABP8LXZ9_9BACT</name>
<evidence type="ECO:0008006" key="4">
    <source>
        <dbReference type="Google" id="ProtNLM"/>
    </source>
</evidence>
<dbReference type="EMBL" id="BAABEY010000023">
    <property type="protein sequence ID" value="GAA4439987.1"/>
    <property type="molecule type" value="Genomic_DNA"/>
</dbReference>
<accession>A0ABP8LXZ9</accession>
<keyword evidence="3" id="KW-1185">Reference proteome</keyword>
<protein>
    <recommendedName>
        <fullName evidence="4">Galactose oxidase</fullName>
    </recommendedName>
</protein>
<evidence type="ECO:0000313" key="3">
    <source>
        <dbReference type="Proteomes" id="UP001501508"/>
    </source>
</evidence>
<comment type="caution">
    <text evidence="2">The sequence shown here is derived from an EMBL/GenBank/DDBJ whole genome shotgun (WGS) entry which is preliminary data.</text>
</comment>
<keyword evidence="1" id="KW-0732">Signal</keyword>
<dbReference type="Pfam" id="PF24681">
    <property type="entry name" value="Kelch_KLHDC2_KLHL20_DRC7"/>
    <property type="match status" value="1"/>
</dbReference>
<feature type="signal peptide" evidence="1">
    <location>
        <begin position="1"/>
        <end position="31"/>
    </location>
</feature>